<evidence type="ECO:0000313" key="2">
    <source>
        <dbReference type="EMBL" id="CAH1403734.1"/>
    </source>
</evidence>
<evidence type="ECO:0000313" key="3">
    <source>
        <dbReference type="Proteomes" id="UP001152798"/>
    </source>
</evidence>
<keyword evidence="1" id="KW-1133">Transmembrane helix</keyword>
<proteinExistence type="predicted"/>
<sequence>MTSFHSSNDFLLFFRAVCVHTIILAIKYFFNCKNFLIAKQNLSMKTISGSG</sequence>
<evidence type="ECO:0000256" key="1">
    <source>
        <dbReference type="SAM" id="Phobius"/>
    </source>
</evidence>
<keyword evidence="1" id="KW-0472">Membrane</keyword>
<dbReference type="AlphaFoldDB" id="A0A9P0MSU0"/>
<dbReference type="EMBL" id="OV725081">
    <property type="protein sequence ID" value="CAH1403734.1"/>
    <property type="molecule type" value="Genomic_DNA"/>
</dbReference>
<reference evidence="2" key="1">
    <citation type="submission" date="2022-01" db="EMBL/GenBank/DDBJ databases">
        <authorList>
            <person name="King R."/>
        </authorList>
    </citation>
    <scope>NUCLEOTIDE SEQUENCE</scope>
</reference>
<protein>
    <submittedName>
        <fullName evidence="2">Uncharacterized protein</fullName>
    </submittedName>
</protein>
<dbReference type="Proteomes" id="UP001152798">
    <property type="component" value="Chromosome 5"/>
</dbReference>
<keyword evidence="1" id="KW-0812">Transmembrane</keyword>
<organism evidence="2 3">
    <name type="scientific">Nezara viridula</name>
    <name type="common">Southern green stink bug</name>
    <name type="synonym">Cimex viridulus</name>
    <dbReference type="NCBI Taxonomy" id="85310"/>
    <lineage>
        <taxon>Eukaryota</taxon>
        <taxon>Metazoa</taxon>
        <taxon>Ecdysozoa</taxon>
        <taxon>Arthropoda</taxon>
        <taxon>Hexapoda</taxon>
        <taxon>Insecta</taxon>
        <taxon>Pterygota</taxon>
        <taxon>Neoptera</taxon>
        <taxon>Paraneoptera</taxon>
        <taxon>Hemiptera</taxon>
        <taxon>Heteroptera</taxon>
        <taxon>Panheteroptera</taxon>
        <taxon>Pentatomomorpha</taxon>
        <taxon>Pentatomoidea</taxon>
        <taxon>Pentatomidae</taxon>
        <taxon>Pentatominae</taxon>
        <taxon>Nezara</taxon>
    </lineage>
</organism>
<gene>
    <name evidence="2" type="ORF">NEZAVI_LOCUS12298</name>
</gene>
<feature type="transmembrane region" description="Helical" evidence="1">
    <location>
        <begin position="12"/>
        <end position="30"/>
    </location>
</feature>
<name>A0A9P0MSU0_NEZVI</name>
<keyword evidence="3" id="KW-1185">Reference proteome</keyword>
<accession>A0A9P0MSU0</accession>